<evidence type="ECO:0000313" key="2">
    <source>
        <dbReference type="EnsemblMetazoa" id="GPPI028104-PA"/>
    </source>
</evidence>
<keyword evidence="3" id="KW-1185">Reference proteome</keyword>
<keyword evidence="1" id="KW-0472">Membrane</keyword>
<protein>
    <submittedName>
        <fullName evidence="2">Uncharacterized protein</fullName>
    </submittedName>
</protein>
<evidence type="ECO:0000256" key="1">
    <source>
        <dbReference type="SAM" id="Phobius"/>
    </source>
</evidence>
<dbReference type="AlphaFoldDB" id="A0A1B0BF75"/>
<reference evidence="2" key="2">
    <citation type="submission" date="2020-05" db="UniProtKB">
        <authorList>
            <consortium name="EnsemblMetazoa"/>
        </authorList>
    </citation>
    <scope>IDENTIFICATION</scope>
    <source>
        <strain evidence="2">IAEA</strain>
    </source>
</reference>
<dbReference type="EnsemblMetazoa" id="GPPI028104-RA">
    <property type="protein sequence ID" value="GPPI028104-PA"/>
    <property type="gene ID" value="GPPI028104"/>
</dbReference>
<accession>A0A1B0BF75</accession>
<evidence type="ECO:0000313" key="3">
    <source>
        <dbReference type="Proteomes" id="UP000092460"/>
    </source>
</evidence>
<sequence>MNDVLYKCWIYPENRGGHPAIPMVLEPNFLWLTGIPNDFYLLSPRKCMVIKVPVNITAFNVVVVGLVSLGAAYNATQRYLDC</sequence>
<dbReference type="VEuPathDB" id="VectorBase:GPPI028104"/>
<dbReference type="Proteomes" id="UP000092460">
    <property type="component" value="Unassembled WGS sequence"/>
</dbReference>
<name>A0A1B0BF75_9MUSC</name>
<feature type="transmembrane region" description="Helical" evidence="1">
    <location>
        <begin position="52"/>
        <end position="73"/>
    </location>
</feature>
<keyword evidence="1" id="KW-0812">Transmembrane</keyword>
<reference evidence="3" key="1">
    <citation type="submission" date="2015-01" db="EMBL/GenBank/DDBJ databases">
        <authorList>
            <person name="Aksoy S."/>
            <person name="Warren W."/>
            <person name="Wilson R.K."/>
        </authorList>
    </citation>
    <scope>NUCLEOTIDE SEQUENCE [LARGE SCALE GENOMIC DNA]</scope>
    <source>
        <strain evidence="3">IAEA</strain>
    </source>
</reference>
<organism evidence="2 3">
    <name type="scientific">Glossina palpalis gambiensis</name>
    <dbReference type="NCBI Taxonomy" id="67801"/>
    <lineage>
        <taxon>Eukaryota</taxon>
        <taxon>Metazoa</taxon>
        <taxon>Ecdysozoa</taxon>
        <taxon>Arthropoda</taxon>
        <taxon>Hexapoda</taxon>
        <taxon>Insecta</taxon>
        <taxon>Pterygota</taxon>
        <taxon>Neoptera</taxon>
        <taxon>Endopterygota</taxon>
        <taxon>Diptera</taxon>
        <taxon>Brachycera</taxon>
        <taxon>Muscomorpha</taxon>
        <taxon>Hippoboscoidea</taxon>
        <taxon>Glossinidae</taxon>
        <taxon>Glossina</taxon>
    </lineage>
</organism>
<keyword evidence="1" id="KW-1133">Transmembrane helix</keyword>
<dbReference type="EMBL" id="JXJN01013294">
    <property type="status" value="NOT_ANNOTATED_CDS"/>
    <property type="molecule type" value="Genomic_DNA"/>
</dbReference>
<proteinExistence type="predicted"/>